<accession>A0ABX7NWZ4</accession>
<organism evidence="1 2">
    <name type="scientific">Pyxidicoccus parkwayensis</name>
    <dbReference type="NCBI Taxonomy" id="2813578"/>
    <lineage>
        <taxon>Bacteria</taxon>
        <taxon>Pseudomonadati</taxon>
        <taxon>Myxococcota</taxon>
        <taxon>Myxococcia</taxon>
        <taxon>Myxococcales</taxon>
        <taxon>Cystobacterineae</taxon>
        <taxon>Myxococcaceae</taxon>
        <taxon>Pyxidicoccus</taxon>
    </lineage>
</organism>
<keyword evidence="2" id="KW-1185">Reference proteome</keyword>
<dbReference type="NCBIfam" id="TIGR02996">
    <property type="entry name" value="rpt_mate_G_obs"/>
    <property type="match status" value="1"/>
</dbReference>
<dbReference type="EMBL" id="CP071090">
    <property type="protein sequence ID" value="QSQ21901.1"/>
    <property type="molecule type" value="Genomic_DNA"/>
</dbReference>
<gene>
    <name evidence="1" type="ORF">JY651_43275</name>
</gene>
<name>A0ABX7NWZ4_9BACT</name>
<reference evidence="1 2" key="1">
    <citation type="submission" date="2021-02" db="EMBL/GenBank/DDBJ databases">
        <title>De Novo genome assembly of isolated myxobacteria.</title>
        <authorList>
            <person name="Stevens D.C."/>
        </authorList>
    </citation>
    <scope>NUCLEOTIDE SEQUENCE [LARGE SCALE GENOMIC DNA]</scope>
    <source>
        <strain evidence="2">SCPEA02</strain>
    </source>
</reference>
<sequence length="493" mass="54388">MTENTLILRGRAAALALKRQDDAAVLEHLVDAWRQTRSERIAALVERLSKRLTVGFGPIHFEGRSFESVPPGCIELPLLLEGLLEMAGQATPEWMDRQLAAFLYGAPDPRFTPVLLALARLPMAREPEPGGTLCVLLGRLWDPRALAPLRALHAELDPDSPDAKALALTIERIASRQPRAMPPLPPELESPCKELESALDSHEAADASKAIVYEELLARVYADPEDVSARMVLADHLLERGHPLGEFIMLQCSSHVDLERLMKLFEANAALWSAALGPHLQHKHTRFERGFPAAVRLISRLTEPPLPPTQRWRTVREVDLASNALPILAEWLSHPHLRGVTVLKGVTPSMAQALAARGHEVRHLEIGLLQVRENGQAELFTHLGQLPKLARLHIQGALPLSVRLCLESPLASRLEYFEANSGAWTLVATPSADVTVRAQLRGTYGVGEFAQAIRHAVGFGKRALHVQVEDLATPEGRRLLEKAASGYERVEWS</sequence>
<proteinExistence type="predicted"/>
<dbReference type="InterPro" id="IPR014338">
    <property type="entry name" value="CHP02996_rpt-companion-dom"/>
</dbReference>
<evidence type="ECO:0000313" key="1">
    <source>
        <dbReference type="EMBL" id="QSQ21901.1"/>
    </source>
</evidence>
<dbReference type="Proteomes" id="UP000662747">
    <property type="component" value="Chromosome"/>
</dbReference>
<evidence type="ECO:0000313" key="2">
    <source>
        <dbReference type="Proteomes" id="UP000662747"/>
    </source>
</evidence>
<dbReference type="RefSeq" id="WP_206723478.1">
    <property type="nucleotide sequence ID" value="NZ_CP071090.1"/>
</dbReference>
<protein>
    <submittedName>
        <fullName evidence="1">TIGR02996 domain-containing protein</fullName>
    </submittedName>
</protein>